<evidence type="ECO:0000313" key="9">
    <source>
        <dbReference type="Proteomes" id="UP000007969"/>
    </source>
</evidence>
<gene>
    <name evidence="8" type="ordered locus">CKR_2717</name>
</gene>
<keyword evidence="2" id="KW-1134">Transmembrane beta strand</keyword>
<feature type="chain" id="PRO_5002880811" description="TolC family protein" evidence="7">
    <location>
        <begin position="43"/>
        <end position="393"/>
    </location>
</feature>
<proteinExistence type="predicted"/>
<dbReference type="GO" id="GO:0009279">
    <property type="term" value="C:cell outer membrane"/>
    <property type="evidence" value="ECO:0007669"/>
    <property type="project" value="UniProtKB-SubCell"/>
</dbReference>
<sequence>MIEILYFVRKYFNIWKEENMNKIKMLAAAVVLSFCTSTTAFAQGNTLDIDSLISNNIDSTYKVKNADISIQQAQNSYNKAIKNTGSAGETSDDMTNDERYNIMITIANAPEEAKFSIYKYTNQKEVTKNEVKLSAYTEYNNVMNSKDALDLQQDKLNNAEEQYNSAKLKLNLGIITEADVKQTEVSYYDAKAQFNKAQRGYELEIMKLNKIFDIDVYVKYDVLLKDKFTESPYIRSYDDYVNDALKNRAEILNAQEYVNLKNFEFKIIKSVYPSKYDVMYGIGQYNVEQAKDALDMDNLTIPVEINGLYNNLQVKCKALDSKKDALALAQTNYNIALAKYKAGVMSKIDFDSQEISVKTAQNDLKSLQRDIWIAQLKLNLACDIGSDTSKITN</sequence>
<dbReference type="GO" id="GO:0015288">
    <property type="term" value="F:porin activity"/>
    <property type="evidence" value="ECO:0007669"/>
    <property type="project" value="TreeGrafter"/>
</dbReference>
<reference evidence="9" key="1">
    <citation type="submission" date="2005-09" db="EMBL/GenBank/DDBJ databases">
        <title>Complete genome sequence of Clostridium kluyveri and comparative genomics of Clostridia species.</title>
        <authorList>
            <person name="Inui M."/>
            <person name="Nonaka H."/>
            <person name="Shinoda Y."/>
            <person name="Ikenaga Y."/>
            <person name="Abe M."/>
            <person name="Naito K."/>
            <person name="Vertes A.A."/>
            <person name="Yukawa H."/>
        </authorList>
    </citation>
    <scope>NUCLEOTIDE SEQUENCE [LARGE SCALE GENOMIC DNA]</scope>
    <source>
        <strain evidence="9">NBRC 12016</strain>
    </source>
</reference>
<dbReference type="HOGENOM" id="CLU_054015_0_0_9"/>
<comment type="subcellular location">
    <subcellularLocation>
        <location evidence="1">Cell outer membrane</location>
    </subcellularLocation>
</comment>
<evidence type="ECO:0000256" key="7">
    <source>
        <dbReference type="SAM" id="SignalP"/>
    </source>
</evidence>
<dbReference type="AlphaFoldDB" id="B9E5J3"/>
<evidence type="ECO:0000313" key="8">
    <source>
        <dbReference type="EMBL" id="BAH07768.1"/>
    </source>
</evidence>
<keyword evidence="4" id="KW-0472">Membrane</keyword>
<organism evidence="8 9">
    <name type="scientific">Clostridium kluyveri (strain NBRC 12016)</name>
    <dbReference type="NCBI Taxonomy" id="583346"/>
    <lineage>
        <taxon>Bacteria</taxon>
        <taxon>Bacillati</taxon>
        <taxon>Bacillota</taxon>
        <taxon>Clostridia</taxon>
        <taxon>Eubacteriales</taxon>
        <taxon>Clostridiaceae</taxon>
        <taxon>Clostridium</taxon>
    </lineage>
</organism>
<dbReference type="GO" id="GO:1990281">
    <property type="term" value="C:efflux pump complex"/>
    <property type="evidence" value="ECO:0007669"/>
    <property type="project" value="TreeGrafter"/>
</dbReference>
<keyword evidence="3" id="KW-0812">Transmembrane</keyword>
<name>B9E5J3_CLOK1</name>
<keyword evidence="6" id="KW-0175">Coiled coil</keyword>
<dbReference type="PANTHER" id="PTHR30026">
    <property type="entry name" value="OUTER MEMBRANE PROTEIN TOLC"/>
    <property type="match status" value="1"/>
</dbReference>
<dbReference type="InterPro" id="IPR051906">
    <property type="entry name" value="TolC-like"/>
</dbReference>
<evidence type="ECO:0000256" key="4">
    <source>
        <dbReference type="ARBA" id="ARBA00023136"/>
    </source>
</evidence>
<evidence type="ECO:0000256" key="2">
    <source>
        <dbReference type="ARBA" id="ARBA00022452"/>
    </source>
</evidence>
<dbReference type="Gene3D" id="1.20.1600.10">
    <property type="entry name" value="Outer membrane efflux proteins (OEP)"/>
    <property type="match status" value="1"/>
</dbReference>
<dbReference type="KEGG" id="ckr:CKR_2717"/>
<accession>B9E5J3</accession>
<evidence type="ECO:0000256" key="3">
    <source>
        <dbReference type="ARBA" id="ARBA00022692"/>
    </source>
</evidence>
<dbReference type="GO" id="GO:0015562">
    <property type="term" value="F:efflux transmembrane transporter activity"/>
    <property type="evidence" value="ECO:0007669"/>
    <property type="project" value="InterPro"/>
</dbReference>
<feature type="signal peptide" evidence="7">
    <location>
        <begin position="1"/>
        <end position="42"/>
    </location>
</feature>
<evidence type="ECO:0008006" key="10">
    <source>
        <dbReference type="Google" id="ProtNLM"/>
    </source>
</evidence>
<dbReference type="EMBL" id="AP009049">
    <property type="protein sequence ID" value="BAH07768.1"/>
    <property type="molecule type" value="Genomic_DNA"/>
</dbReference>
<dbReference type="Proteomes" id="UP000007969">
    <property type="component" value="Chromosome"/>
</dbReference>
<evidence type="ECO:0000256" key="5">
    <source>
        <dbReference type="ARBA" id="ARBA00023237"/>
    </source>
</evidence>
<evidence type="ECO:0000256" key="6">
    <source>
        <dbReference type="SAM" id="Coils"/>
    </source>
</evidence>
<dbReference type="SUPFAM" id="SSF56954">
    <property type="entry name" value="Outer membrane efflux proteins (OEP)"/>
    <property type="match status" value="1"/>
</dbReference>
<keyword evidence="5" id="KW-0998">Cell outer membrane</keyword>
<keyword evidence="7" id="KW-0732">Signal</keyword>
<evidence type="ECO:0000256" key="1">
    <source>
        <dbReference type="ARBA" id="ARBA00004442"/>
    </source>
</evidence>
<protein>
    <recommendedName>
        <fullName evidence="10">TolC family protein</fullName>
    </recommendedName>
</protein>
<feature type="coiled-coil region" evidence="6">
    <location>
        <begin position="142"/>
        <end position="169"/>
    </location>
</feature>
<dbReference type="PANTHER" id="PTHR30026:SF20">
    <property type="entry name" value="OUTER MEMBRANE PROTEIN TOLC"/>
    <property type="match status" value="1"/>
</dbReference>